<dbReference type="PANTHER" id="PTHR42194:SF1">
    <property type="entry name" value="UPF0276 PROTEIN HI_1600"/>
    <property type="match status" value="1"/>
</dbReference>
<dbReference type="RefSeq" id="WP_135195007.1">
    <property type="nucleotide sequence ID" value="NZ_SPVH01000006.1"/>
</dbReference>
<dbReference type="InterPro" id="IPR036237">
    <property type="entry name" value="Xyl_isomerase-like_sf"/>
</dbReference>
<dbReference type="PANTHER" id="PTHR42194">
    <property type="entry name" value="UPF0276 PROTEIN HI_1600"/>
    <property type="match status" value="1"/>
</dbReference>
<name>A0A4Y9RTB6_9CAUL</name>
<dbReference type="EMBL" id="SPVH01000006">
    <property type="protein sequence ID" value="TFW12527.1"/>
    <property type="molecule type" value="Genomic_DNA"/>
</dbReference>
<comment type="caution">
    <text evidence="1">The sequence shown here is derived from an EMBL/GenBank/DDBJ whole genome shotgun (WGS) entry which is preliminary data.</text>
</comment>
<keyword evidence="2" id="KW-1185">Reference proteome</keyword>
<gene>
    <name evidence="1" type="ORF">EGY25_11010</name>
</gene>
<evidence type="ECO:0000313" key="1">
    <source>
        <dbReference type="EMBL" id="TFW12527.1"/>
    </source>
</evidence>
<reference evidence="1 2" key="1">
    <citation type="submission" date="2019-03" db="EMBL/GenBank/DDBJ databases">
        <title>Draft genome of Brevundimonas sp. a heavy metal resistant soil bacteria.</title>
        <authorList>
            <person name="Soto J."/>
        </authorList>
    </citation>
    <scope>NUCLEOTIDE SEQUENCE [LARGE SCALE GENOMIC DNA]</scope>
    <source>
        <strain evidence="1 2">B-10</strain>
    </source>
</reference>
<dbReference type="NCBIfam" id="NF003818">
    <property type="entry name" value="PRK05409.1"/>
    <property type="match status" value="1"/>
</dbReference>
<dbReference type="Proteomes" id="UP000298216">
    <property type="component" value="Unassembled WGS sequence"/>
</dbReference>
<dbReference type="InterPro" id="IPR007801">
    <property type="entry name" value="MbnB/TglH/ChrH"/>
</dbReference>
<dbReference type="Pfam" id="PF05114">
    <property type="entry name" value="MbnB_TglH_ChrH"/>
    <property type="match status" value="1"/>
</dbReference>
<dbReference type="SUPFAM" id="SSF51658">
    <property type="entry name" value="Xylose isomerase-like"/>
    <property type="match status" value="1"/>
</dbReference>
<dbReference type="Gene3D" id="3.20.20.150">
    <property type="entry name" value="Divalent-metal-dependent TIM barrel enzymes"/>
    <property type="match status" value="1"/>
</dbReference>
<proteinExistence type="predicted"/>
<protein>
    <submittedName>
        <fullName evidence="1">DUF692 domain-containing protein</fullName>
    </submittedName>
</protein>
<accession>A0A4Y9RTB6</accession>
<organism evidence="1 2">
    <name type="scientific">Brevundimonas intermedia</name>
    <dbReference type="NCBI Taxonomy" id="74315"/>
    <lineage>
        <taxon>Bacteria</taxon>
        <taxon>Pseudomonadati</taxon>
        <taxon>Pseudomonadota</taxon>
        <taxon>Alphaproteobacteria</taxon>
        <taxon>Caulobacterales</taxon>
        <taxon>Caulobacteraceae</taxon>
        <taxon>Brevundimonas</taxon>
    </lineage>
</organism>
<evidence type="ECO:0000313" key="2">
    <source>
        <dbReference type="Proteomes" id="UP000298216"/>
    </source>
</evidence>
<dbReference type="OrthoDB" id="9763101at2"/>
<dbReference type="AlphaFoldDB" id="A0A4Y9RTB6"/>
<sequence>MSAFPTAGLGLKPQHYVEAEACPAVGGPNGLQDGLWFEVHPENYMVDGGPRLSWLERIRARRPLSLHGVGLSLAGDERPDRAHLARFRALIDRFEPFVVSEHLAWSRRGNVYHPDLLPVPRSREMLTLVCDHVEEAQEYLGRRILIENPTAYLPMAGHEWDDVDFLVEIARRTGCGLLVDVNNVHVSAANMGGSAEAWLDAVPADLVGEIHLAGHRPDPVWGEALLIDSHDAPVAEAVWRLYERLIGRIGGRPTLIERDGDVPEFAELLGEQARAAEALMLAEALA</sequence>